<evidence type="ECO:0000313" key="3">
    <source>
        <dbReference type="Proteomes" id="UP000642748"/>
    </source>
</evidence>
<dbReference type="InterPro" id="IPR002734">
    <property type="entry name" value="RibDG_C"/>
</dbReference>
<keyword evidence="3" id="KW-1185">Reference proteome</keyword>
<dbReference type="PANTHER" id="PTHR38011:SF11">
    <property type="entry name" value="2,5-DIAMINO-6-RIBOSYLAMINO-4(3H)-PYRIMIDINONE 5'-PHOSPHATE REDUCTASE"/>
    <property type="match status" value="1"/>
</dbReference>
<dbReference type="EMBL" id="BONZ01000104">
    <property type="protein sequence ID" value="GIH20727.1"/>
    <property type="molecule type" value="Genomic_DNA"/>
</dbReference>
<dbReference type="Proteomes" id="UP000642748">
    <property type="component" value="Unassembled WGS sequence"/>
</dbReference>
<gene>
    <name evidence="2" type="ORF">Raf01_88990</name>
</gene>
<dbReference type="SUPFAM" id="SSF53597">
    <property type="entry name" value="Dihydrofolate reductase-like"/>
    <property type="match status" value="1"/>
</dbReference>
<dbReference type="RefSeq" id="WP_203924150.1">
    <property type="nucleotide sequence ID" value="NZ_BONZ01000104.1"/>
</dbReference>
<sequence>MRDLVVTENITVDGVIAPMDGWFDPAAQDEDLVATNAEHRDAADALVLGRITYQDFAAYWPAQVDDPTGISDYLNGVSKYVVSASLDRADWENTTILRGPVEQELAALKRLPGRDIVVTGSASLAQPLVTSGLVDVVRLFVYPVVQGHGRRLFDGPMPGGLTLVDTRTFASGIVLLAYRSMASPSAA</sequence>
<dbReference type="GO" id="GO:0009231">
    <property type="term" value="P:riboflavin biosynthetic process"/>
    <property type="evidence" value="ECO:0007669"/>
    <property type="project" value="InterPro"/>
</dbReference>
<organism evidence="2 3">
    <name type="scientific">Rugosimonospora africana</name>
    <dbReference type="NCBI Taxonomy" id="556532"/>
    <lineage>
        <taxon>Bacteria</taxon>
        <taxon>Bacillati</taxon>
        <taxon>Actinomycetota</taxon>
        <taxon>Actinomycetes</taxon>
        <taxon>Micromonosporales</taxon>
        <taxon>Micromonosporaceae</taxon>
        <taxon>Rugosimonospora</taxon>
    </lineage>
</organism>
<dbReference type="InterPro" id="IPR050765">
    <property type="entry name" value="Riboflavin_Biosynth_HTPR"/>
</dbReference>
<dbReference type="GO" id="GO:0008703">
    <property type="term" value="F:5-amino-6-(5-phosphoribosylamino)uracil reductase activity"/>
    <property type="evidence" value="ECO:0007669"/>
    <property type="project" value="InterPro"/>
</dbReference>
<comment type="caution">
    <text evidence="2">The sequence shown here is derived from an EMBL/GenBank/DDBJ whole genome shotgun (WGS) entry which is preliminary data.</text>
</comment>
<feature type="domain" description="Bacterial bifunctional deaminase-reductase C-terminal" evidence="1">
    <location>
        <begin position="4"/>
        <end position="175"/>
    </location>
</feature>
<name>A0A8J3VVJ5_9ACTN</name>
<reference evidence="2" key="1">
    <citation type="submission" date="2021-01" db="EMBL/GenBank/DDBJ databases">
        <title>Whole genome shotgun sequence of Rugosimonospora africana NBRC 104875.</title>
        <authorList>
            <person name="Komaki H."/>
            <person name="Tamura T."/>
        </authorList>
    </citation>
    <scope>NUCLEOTIDE SEQUENCE</scope>
    <source>
        <strain evidence="2">NBRC 104875</strain>
    </source>
</reference>
<dbReference type="Gene3D" id="3.40.430.10">
    <property type="entry name" value="Dihydrofolate Reductase, subunit A"/>
    <property type="match status" value="1"/>
</dbReference>
<proteinExistence type="predicted"/>
<protein>
    <submittedName>
        <fullName evidence="2">Dihydrofolate reductase</fullName>
    </submittedName>
</protein>
<evidence type="ECO:0000259" key="1">
    <source>
        <dbReference type="Pfam" id="PF01872"/>
    </source>
</evidence>
<dbReference type="InterPro" id="IPR024072">
    <property type="entry name" value="DHFR-like_dom_sf"/>
</dbReference>
<evidence type="ECO:0000313" key="2">
    <source>
        <dbReference type="EMBL" id="GIH20727.1"/>
    </source>
</evidence>
<dbReference type="AlphaFoldDB" id="A0A8J3VVJ5"/>
<dbReference type="Pfam" id="PF01872">
    <property type="entry name" value="RibD_C"/>
    <property type="match status" value="1"/>
</dbReference>
<accession>A0A8J3VVJ5</accession>
<dbReference type="PANTHER" id="PTHR38011">
    <property type="entry name" value="DIHYDROFOLATE REDUCTASE FAMILY PROTEIN (AFU_ORTHOLOGUE AFUA_8G06820)"/>
    <property type="match status" value="1"/>
</dbReference>